<accession>L1KRB8</accession>
<keyword evidence="6" id="KW-1185">Reference proteome</keyword>
<keyword evidence="3" id="KW-0732">Signal</keyword>
<evidence type="ECO:0000256" key="3">
    <source>
        <dbReference type="SAM" id="SignalP"/>
    </source>
</evidence>
<dbReference type="InterPro" id="IPR013830">
    <property type="entry name" value="SGNH_hydro"/>
</dbReference>
<evidence type="ECO:0000313" key="5">
    <source>
        <dbReference type="EMBL" id="EKX63109.1"/>
    </source>
</evidence>
<evidence type="ECO:0000313" key="6">
    <source>
        <dbReference type="Proteomes" id="UP000010411"/>
    </source>
</evidence>
<keyword evidence="2" id="KW-1015">Disulfide bond</keyword>
<dbReference type="Pfam" id="PF13472">
    <property type="entry name" value="Lipase_GDSL_2"/>
    <property type="match status" value="1"/>
</dbReference>
<sequence>MLALAGVLASLITFVSSGTAVAAEYIPPTQWPPVQVGTYSIYSQSKVSPQGQLTLSCNAYETAQDLVTYGPTGSEVRRLSHTAQIDGVSNCINNVAIGKNGDLYGSPYQGTNLLAYTGNTLKWKYPLGCTYYAANPVMGADGNVYAINNNGRLIGLTPEVEPGTTQPKKVLDVLATNARCDTRLIAHKDGIVTIRSARATFYSYDGVNLGGSPSDAIVREEINPISATGRLFYDTYVESNSLRSATISAYDYGRKQTTWSTTVSTNGAYVYSAMPSATPDGGAVVYIREKEKDALGAWTGRMGFSLVKLNAFGIVQWRKTLPLDVGQNTFSDAEVKVDVNGNIIVARSGQFKTNSSSQGYAEGISIAAFKSSDGTAIYDQAMRGNLDMNSGDITGYRFKWNTSQPASGVLYLAAQPCSYGGCFNTVKLYPIKVTSLGLDYPRGAVYDKTPRAAASYIALGDSFSAGEGVEPFAAGTDTPSLNKCHRSDYAYPRLISGTSAKIPSLGSNGFRACSGAVTENITDAPQWNEGTQLGLPAWPDNTTQLVTMTIGGNDIKFGDLGKACVTASCAIGSSAYNASLNEINNVLPAKLEATYKKILQQTPNAKVYVLGYPHVIANKAASAAFDSRCFYMHDSSNTTNPWADVQGARDIVTKLNAKIQQKVNDVRAMNAGNQRLVYVPLDGTGSPFNGHEVCGTASSSWFQNVDQALNGLEYVFHPNKLGYEGYATVAGAAINAG</sequence>
<feature type="active site" evidence="1">
    <location>
        <position position="717"/>
    </location>
</feature>
<evidence type="ECO:0000256" key="2">
    <source>
        <dbReference type="PIRSR" id="PIRSR637460-2"/>
    </source>
</evidence>
<dbReference type="AlphaFoldDB" id="L1KRB8"/>
<dbReference type="Gene3D" id="3.40.50.1110">
    <property type="entry name" value="SGNH hydrolase"/>
    <property type="match status" value="1"/>
</dbReference>
<dbReference type="PATRIC" id="fig|698759.3.peg.6220"/>
<proteinExistence type="predicted"/>
<dbReference type="GO" id="GO:0004806">
    <property type="term" value="F:triacylglycerol lipase activity"/>
    <property type="evidence" value="ECO:0007669"/>
    <property type="project" value="TreeGrafter"/>
</dbReference>
<feature type="domain" description="SGNH hydrolase-type esterase" evidence="4">
    <location>
        <begin position="458"/>
        <end position="724"/>
    </location>
</feature>
<evidence type="ECO:0000259" key="4">
    <source>
        <dbReference type="Pfam" id="PF13472"/>
    </source>
</evidence>
<feature type="disulfide bond" evidence="2">
    <location>
        <begin position="484"/>
        <end position="513"/>
    </location>
</feature>
<feature type="disulfide bond" evidence="2">
    <location>
        <begin position="629"/>
        <end position="694"/>
    </location>
</feature>
<comment type="caution">
    <text evidence="5">The sequence shown here is derived from an EMBL/GenBank/DDBJ whole genome shotgun (WGS) entry which is preliminary data.</text>
</comment>
<evidence type="ECO:0000256" key="1">
    <source>
        <dbReference type="PIRSR" id="PIRSR637460-1"/>
    </source>
</evidence>
<dbReference type="CDD" id="cd01823">
    <property type="entry name" value="SEST_like"/>
    <property type="match status" value="1"/>
</dbReference>
<dbReference type="SUPFAM" id="SSF52266">
    <property type="entry name" value="SGNH hydrolase"/>
    <property type="match status" value="1"/>
</dbReference>
<dbReference type="EMBL" id="AEJC01000466">
    <property type="protein sequence ID" value="EKX63109.1"/>
    <property type="molecule type" value="Genomic_DNA"/>
</dbReference>
<dbReference type="Proteomes" id="UP000010411">
    <property type="component" value="Unassembled WGS sequence"/>
</dbReference>
<feature type="active site" description="Nucleophile" evidence="1">
    <location>
        <position position="462"/>
    </location>
</feature>
<protein>
    <recommendedName>
        <fullName evidence="4">SGNH hydrolase-type esterase domain-containing protein</fullName>
    </recommendedName>
</protein>
<name>L1KRB8_9ACTN</name>
<dbReference type="InterPro" id="IPR036514">
    <property type="entry name" value="SGNH_hydro_sf"/>
</dbReference>
<dbReference type="PANTHER" id="PTHR37981">
    <property type="entry name" value="LIPASE 2"/>
    <property type="match status" value="1"/>
</dbReference>
<feature type="signal peptide" evidence="3">
    <location>
        <begin position="1"/>
        <end position="22"/>
    </location>
</feature>
<gene>
    <name evidence="5" type="ORF">STRIP9103_01247</name>
</gene>
<dbReference type="GO" id="GO:0019433">
    <property type="term" value="P:triglyceride catabolic process"/>
    <property type="evidence" value="ECO:0007669"/>
    <property type="project" value="TreeGrafter"/>
</dbReference>
<reference evidence="5 6" key="1">
    <citation type="submission" date="2012-11" db="EMBL/GenBank/DDBJ databases">
        <authorList>
            <person name="Huguet-Tapia J.C."/>
            <person name="Durkin A.S."/>
            <person name="Pettis G.S."/>
            <person name="Badger J.H."/>
        </authorList>
    </citation>
    <scope>NUCLEOTIDE SEQUENCE [LARGE SCALE GENOMIC DNA]</scope>
    <source>
        <strain evidence="5 6">91-03</strain>
    </source>
</reference>
<dbReference type="PANTHER" id="PTHR37981:SF1">
    <property type="entry name" value="SGNH HYDROLASE-TYPE ESTERASE DOMAIN-CONTAINING PROTEIN"/>
    <property type="match status" value="1"/>
</dbReference>
<dbReference type="InterPro" id="IPR037460">
    <property type="entry name" value="SEST-like"/>
</dbReference>
<feature type="chain" id="PRO_5003951609" description="SGNH hydrolase-type esterase domain-containing protein" evidence="3">
    <location>
        <begin position="23"/>
        <end position="737"/>
    </location>
</feature>
<organism evidence="5 6">
    <name type="scientific">Streptomyces ipomoeae 91-03</name>
    <dbReference type="NCBI Taxonomy" id="698759"/>
    <lineage>
        <taxon>Bacteria</taxon>
        <taxon>Bacillati</taxon>
        <taxon>Actinomycetota</taxon>
        <taxon>Actinomycetes</taxon>
        <taxon>Kitasatosporales</taxon>
        <taxon>Streptomycetaceae</taxon>
        <taxon>Streptomyces</taxon>
    </lineage>
</organism>